<dbReference type="SUPFAM" id="SSF90188">
    <property type="entry name" value="Somatomedin B domain"/>
    <property type="match status" value="1"/>
</dbReference>
<dbReference type="InterPro" id="IPR036024">
    <property type="entry name" value="Somatomedin_B-like_dom_sf"/>
</dbReference>
<dbReference type="EMBL" id="UPTC01000100">
    <property type="protein sequence ID" value="VBB26384.1"/>
    <property type="molecule type" value="Genomic_DNA"/>
</dbReference>
<dbReference type="PROSITE" id="PS50092">
    <property type="entry name" value="TSP1"/>
    <property type="match status" value="1"/>
</dbReference>
<evidence type="ECO:0000256" key="2">
    <source>
        <dbReference type="ARBA" id="ARBA00023157"/>
    </source>
</evidence>
<proteinExistence type="predicted"/>
<keyword evidence="1 4" id="KW-0732">Signal</keyword>
<feature type="signal peptide" evidence="4">
    <location>
        <begin position="1"/>
        <end position="20"/>
    </location>
</feature>
<dbReference type="SMART" id="SM00209">
    <property type="entry name" value="TSP1"/>
    <property type="match status" value="1"/>
</dbReference>
<evidence type="ECO:0000313" key="7">
    <source>
        <dbReference type="Proteomes" id="UP000276991"/>
    </source>
</evidence>
<dbReference type="PROSITE" id="PS00524">
    <property type="entry name" value="SMB_1"/>
    <property type="match status" value="1"/>
</dbReference>
<dbReference type="InterPro" id="IPR044004">
    <property type="entry name" value="TSP1_spondin_dom"/>
</dbReference>
<accession>A0A498SD05</accession>
<dbReference type="PANTHER" id="PTHR20920">
    <property type="entry name" value="RPE-SPONDIN"/>
    <property type="match status" value="1"/>
</dbReference>
<dbReference type="InterPro" id="IPR056801">
    <property type="entry name" value="SBSPON_C"/>
</dbReference>
<keyword evidence="2" id="KW-1015">Disulfide bond</keyword>
<sequence>MFISVSDWLLTVLYIILTLASVIHSGCYQKHLCCLGHNFTCIATDDTIDQLPVKFHQRRLKKARRGKWQHPTVYSRKMKRTDKLMLRDLIALNDSTKVETINNNNDYNQSEDYLHKQSEPSQAIKFPRSTAILPFFRYQLIFGQPFYPKEQQPETTRYHQRHKLIRYLLLNRHMPLTIKNSRGTELSNDATKLAILADTDHLCYCDEKCVAFEDCCSDYSFACPPSDCIVSEWSVWSSCIPDQGSCKAGVQTRERSIDRKPEHGGMECPSLIEKKSCFKECPQLWKRDQPEITSVALILDYLYNKTRETFSHDNIFDDATDNRSKLLYYCGIYELGWVNWNCIDKKITIKLYTDNKICVECQPEVQMNSNTNTCTSDPNDGENGFWKLIGPKSCYGTWKRLFKKDNCRCEINFPTHDAFLFV</sequence>
<evidence type="ECO:0000313" key="6">
    <source>
        <dbReference type="EMBL" id="VBB26384.1"/>
    </source>
</evidence>
<dbReference type="InterPro" id="IPR000884">
    <property type="entry name" value="TSP1_rpt"/>
</dbReference>
<evidence type="ECO:0000256" key="3">
    <source>
        <dbReference type="ARBA" id="ARBA00023180"/>
    </source>
</evidence>
<protein>
    <recommendedName>
        <fullName evidence="5">SMB domain-containing protein</fullName>
    </recommendedName>
</protein>
<dbReference type="SUPFAM" id="SSF82895">
    <property type="entry name" value="TSP-1 type 1 repeat"/>
    <property type="match status" value="1"/>
</dbReference>
<dbReference type="Pfam" id="PF25031">
    <property type="entry name" value="SBSPON_C"/>
    <property type="match status" value="1"/>
</dbReference>
<reference evidence="6 7" key="1">
    <citation type="submission" date="2018-08" db="EMBL/GenBank/DDBJ databases">
        <authorList>
            <person name="Laetsch R D."/>
            <person name="Stevens L."/>
            <person name="Kumar S."/>
            <person name="Blaxter L. M."/>
        </authorList>
    </citation>
    <scope>NUCLEOTIDE SEQUENCE [LARGE SCALE GENOMIC DNA]</scope>
</reference>
<dbReference type="InterPro" id="IPR039942">
    <property type="entry name" value="SBSPO"/>
</dbReference>
<dbReference type="Pfam" id="PF01033">
    <property type="entry name" value="Somatomedin_B"/>
    <property type="match status" value="1"/>
</dbReference>
<dbReference type="AlphaFoldDB" id="A0A498SD05"/>
<gene>
    <name evidence="6" type="ORF">NAV_LOCUS1214</name>
</gene>
<dbReference type="Proteomes" id="UP000276991">
    <property type="component" value="Unassembled WGS sequence"/>
</dbReference>
<keyword evidence="3" id="KW-0325">Glycoprotein</keyword>
<keyword evidence="7" id="KW-1185">Reference proteome</keyword>
<evidence type="ECO:0000259" key="5">
    <source>
        <dbReference type="PROSITE" id="PS00524"/>
    </source>
</evidence>
<name>A0A498SD05_ACAVI</name>
<dbReference type="OrthoDB" id="98591at2759"/>
<evidence type="ECO:0000256" key="4">
    <source>
        <dbReference type="SAM" id="SignalP"/>
    </source>
</evidence>
<dbReference type="InterPro" id="IPR036383">
    <property type="entry name" value="TSP1_rpt_sf"/>
</dbReference>
<feature type="chain" id="PRO_5019747181" description="SMB domain-containing protein" evidence="4">
    <location>
        <begin position="21"/>
        <end position="422"/>
    </location>
</feature>
<evidence type="ECO:0000256" key="1">
    <source>
        <dbReference type="ARBA" id="ARBA00022729"/>
    </source>
</evidence>
<organism evidence="6 7">
    <name type="scientific">Acanthocheilonema viteae</name>
    <name type="common">Filarial nematode worm</name>
    <name type="synonym">Dipetalonema viteae</name>
    <dbReference type="NCBI Taxonomy" id="6277"/>
    <lineage>
        <taxon>Eukaryota</taxon>
        <taxon>Metazoa</taxon>
        <taxon>Ecdysozoa</taxon>
        <taxon>Nematoda</taxon>
        <taxon>Chromadorea</taxon>
        <taxon>Rhabditida</taxon>
        <taxon>Spirurina</taxon>
        <taxon>Spiruromorpha</taxon>
        <taxon>Filarioidea</taxon>
        <taxon>Onchocercidae</taxon>
        <taxon>Acanthocheilonema</taxon>
    </lineage>
</organism>
<feature type="domain" description="SMB" evidence="5">
    <location>
        <begin position="203"/>
        <end position="223"/>
    </location>
</feature>
<dbReference type="STRING" id="6277.A0A498SD05"/>
<dbReference type="Pfam" id="PF19028">
    <property type="entry name" value="TSP1_spondin"/>
    <property type="match status" value="1"/>
</dbReference>
<dbReference type="PANTHER" id="PTHR20920:SF5">
    <property type="entry name" value="SMB DOMAIN-CONTAINING PROTEIN"/>
    <property type="match status" value="1"/>
</dbReference>
<dbReference type="Gene3D" id="2.20.100.10">
    <property type="entry name" value="Thrombospondin type-1 (TSP1) repeat"/>
    <property type="match status" value="1"/>
</dbReference>
<dbReference type="InterPro" id="IPR001212">
    <property type="entry name" value="Somatomedin_B_dom"/>
</dbReference>